<comment type="caution">
    <text evidence="1">The sequence shown here is derived from an EMBL/GenBank/DDBJ whole genome shotgun (WGS) entry which is preliminary data.</text>
</comment>
<protein>
    <submittedName>
        <fullName evidence="1">Uncharacterized protein</fullName>
    </submittedName>
</protein>
<name>A0ABW5JC26_9BACT</name>
<keyword evidence="2" id="KW-1185">Reference proteome</keyword>
<evidence type="ECO:0000313" key="2">
    <source>
        <dbReference type="Proteomes" id="UP001597510"/>
    </source>
</evidence>
<dbReference type="Proteomes" id="UP001597510">
    <property type="component" value="Unassembled WGS sequence"/>
</dbReference>
<proteinExistence type="predicted"/>
<sequence>MARIAWGRELRAKGIACVARLYSSASERGTHSKAKSMEHRAKA</sequence>
<gene>
    <name evidence="1" type="ORF">ACFSR2_19665</name>
</gene>
<dbReference type="RefSeq" id="WP_340239328.1">
    <property type="nucleotide sequence ID" value="NZ_JBBEWC010000012.1"/>
</dbReference>
<evidence type="ECO:0000313" key="1">
    <source>
        <dbReference type="EMBL" id="MFD2523125.1"/>
    </source>
</evidence>
<accession>A0ABW5JC26</accession>
<organism evidence="1 2">
    <name type="scientific">Emticicia soli</name>
    <dbReference type="NCBI Taxonomy" id="2027878"/>
    <lineage>
        <taxon>Bacteria</taxon>
        <taxon>Pseudomonadati</taxon>
        <taxon>Bacteroidota</taxon>
        <taxon>Cytophagia</taxon>
        <taxon>Cytophagales</taxon>
        <taxon>Leadbetterellaceae</taxon>
        <taxon>Emticicia</taxon>
    </lineage>
</organism>
<dbReference type="EMBL" id="JBHULC010000027">
    <property type="protein sequence ID" value="MFD2523125.1"/>
    <property type="molecule type" value="Genomic_DNA"/>
</dbReference>
<reference evidence="2" key="1">
    <citation type="journal article" date="2019" name="Int. J. Syst. Evol. Microbiol.">
        <title>The Global Catalogue of Microorganisms (GCM) 10K type strain sequencing project: providing services to taxonomists for standard genome sequencing and annotation.</title>
        <authorList>
            <consortium name="The Broad Institute Genomics Platform"/>
            <consortium name="The Broad Institute Genome Sequencing Center for Infectious Disease"/>
            <person name="Wu L."/>
            <person name="Ma J."/>
        </authorList>
    </citation>
    <scope>NUCLEOTIDE SEQUENCE [LARGE SCALE GENOMIC DNA]</scope>
    <source>
        <strain evidence="2">KCTC 52344</strain>
    </source>
</reference>